<dbReference type="EMBL" id="CAADGH010000037">
    <property type="protein sequence ID" value="VFK75954.1"/>
    <property type="molecule type" value="Genomic_DNA"/>
</dbReference>
<reference evidence="4" key="1">
    <citation type="submission" date="2019-02" db="EMBL/GenBank/DDBJ databases">
        <authorList>
            <person name="Gruber-Vodicka R. H."/>
            <person name="Seah K. B. B."/>
        </authorList>
    </citation>
    <scope>NUCLEOTIDE SEQUENCE</scope>
    <source>
        <strain evidence="4">BECK_BZ197</strain>
        <strain evidence="6">BECK_BZ198</strain>
        <strain evidence="5">BECK_BZ199</strain>
    </source>
</reference>
<feature type="coiled-coil region" evidence="1">
    <location>
        <begin position="126"/>
        <end position="153"/>
    </location>
</feature>
<feature type="domain" description="Transposase IS116/IS110/IS902 C-terminal" evidence="3">
    <location>
        <begin position="198"/>
        <end position="283"/>
    </location>
</feature>
<dbReference type="InterPro" id="IPR047650">
    <property type="entry name" value="Transpos_IS110"/>
</dbReference>
<accession>A0A450XGH1</accession>
<evidence type="ECO:0000256" key="1">
    <source>
        <dbReference type="SAM" id="Coils"/>
    </source>
</evidence>
<organism evidence="4">
    <name type="scientific">Candidatus Kentrum sp. MB</name>
    <dbReference type="NCBI Taxonomy" id="2138164"/>
    <lineage>
        <taxon>Bacteria</taxon>
        <taxon>Pseudomonadati</taxon>
        <taxon>Pseudomonadota</taxon>
        <taxon>Gammaproteobacteria</taxon>
        <taxon>Candidatus Kentrum</taxon>
    </lineage>
</organism>
<evidence type="ECO:0000313" key="4">
    <source>
        <dbReference type="EMBL" id="VFK28288.1"/>
    </source>
</evidence>
<feature type="domain" description="Transposase IS110-like N-terminal" evidence="2">
    <location>
        <begin position="4"/>
        <end position="149"/>
    </location>
</feature>
<evidence type="ECO:0000259" key="2">
    <source>
        <dbReference type="Pfam" id="PF01548"/>
    </source>
</evidence>
<keyword evidence="1" id="KW-0175">Coiled coil</keyword>
<dbReference type="Pfam" id="PF02371">
    <property type="entry name" value="Transposase_20"/>
    <property type="match status" value="1"/>
</dbReference>
<dbReference type="NCBIfam" id="NF033542">
    <property type="entry name" value="transpos_IS110"/>
    <property type="match status" value="1"/>
</dbReference>
<name>A0A450XGH1_9GAMM</name>
<evidence type="ECO:0000313" key="5">
    <source>
        <dbReference type="EMBL" id="VFK32514.1"/>
    </source>
</evidence>
<dbReference type="GO" id="GO:0006313">
    <property type="term" value="P:DNA transposition"/>
    <property type="evidence" value="ECO:0007669"/>
    <property type="project" value="InterPro"/>
</dbReference>
<dbReference type="EMBL" id="CAADFO010000035">
    <property type="protein sequence ID" value="VFK28288.1"/>
    <property type="molecule type" value="Genomic_DNA"/>
</dbReference>
<dbReference type="AlphaFoldDB" id="A0A450XGH1"/>
<dbReference type="InterPro" id="IPR003346">
    <property type="entry name" value="Transposase_20"/>
</dbReference>
<dbReference type="PANTHER" id="PTHR33055">
    <property type="entry name" value="TRANSPOSASE FOR INSERTION SEQUENCE ELEMENT IS1111A"/>
    <property type="match status" value="1"/>
</dbReference>
<evidence type="ECO:0000259" key="3">
    <source>
        <dbReference type="Pfam" id="PF02371"/>
    </source>
</evidence>
<dbReference type="GO" id="GO:0003677">
    <property type="term" value="F:DNA binding"/>
    <property type="evidence" value="ECO:0007669"/>
    <property type="project" value="InterPro"/>
</dbReference>
<gene>
    <name evidence="4" type="ORF">BECKMB1821G_GA0114241_103533</name>
    <name evidence="6" type="ORF">BECKMB1821H_GA0114242_10377</name>
    <name evidence="5" type="ORF">BECKMB1821I_GA0114274_10347</name>
</gene>
<dbReference type="InterPro" id="IPR002525">
    <property type="entry name" value="Transp_IS110-like_N"/>
</dbReference>
<dbReference type="PANTHER" id="PTHR33055:SF3">
    <property type="entry name" value="PUTATIVE TRANSPOSASE FOR IS117-RELATED"/>
    <property type="match status" value="1"/>
</dbReference>
<dbReference type="EMBL" id="CAADFQ010000034">
    <property type="protein sequence ID" value="VFK32514.1"/>
    <property type="molecule type" value="Genomic_DNA"/>
</dbReference>
<proteinExistence type="predicted"/>
<protein>
    <submittedName>
        <fullName evidence="4">Transposase</fullName>
    </submittedName>
</protein>
<evidence type="ECO:0000313" key="6">
    <source>
        <dbReference type="EMBL" id="VFK75954.1"/>
    </source>
</evidence>
<dbReference type="GO" id="GO:0004803">
    <property type="term" value="F:transposase activity"/>
    <property type="evidence" value="ECO:0007669"/>
    <property type="project" value="InterPro"/>
</dbReference>
<sequence length="344" mass="38575">MNTAGIDVGHKTLVVVIRKNGKPKKERTFENTPSGHQELLRALRAARVTRIGLEATGVYHLDLAVALHTSNHFELMVINPKAAKHYAQARMTRCKTDPVDAAMLAEFVEHMPFEPWKCPTESKLALRAATRRLAALTKLLTQAKNHLHAYQQTQFTPEFVTEDIELTVERLGQQIESMLTHVLSLVENDSGLQTIFDRLLTVKGIGSKSAIALMGELLVLPEDMSAKQWVAMAGLDPRQHQSGTSVDKPARISKAGNKYLRSALYMPALSASRTEHNVHAYYQHLIEQLHLKKIQAVCAVMRKLLHAIHGMLANQTDFDRLNEESEAQYNRATTELDRAYSCLE</sequence>
<dbReference type="Pfam" id="PF01548">
    <property type="entry name" value="DEDD_Tnp_IS110"/>
    <property type="match status" value="1"/>
</dbReference>